<accession>A0A974AGJ4</accession>
<name>A0A974AGJ4_9BRAD</name>
<gene>
    <name evidence="1" type="ORF">HU230_29050</name>
</gene>
<evidence type="ECO:0000313" key="1">
    <source>
        <dbReference type="EMBL" id="NVL09765.1"/>
    </source>
</evidence>
<dbReference type="RefSeq" id="WP_176533137.1">
    <property type="nucleotide sequence ID" value="NZ_CP088022.1"/>
</dbReference>
<organism evidence="1">
    <name type="scientific">Bradyrhizobium quebecense</name>
    <dbReference type="NCBI Taxonomy" id="2748629"/>
    <lineage>
        <taxon>Bacteria</taxon>
        <taxon>Pseudomonadati</taxon>
        <taxon>Pseudomonadota</taxon>
        <taxon>Alphaproteobacteria</taxon>
        <taxon>Hyphomicrobiales</taxon>
        <taxon>Nitrobacteraceae</taxon>
        <taxon>Bradyrhizobium</taxon>
    </lineage>
</organism>
<reference evidence="1" key="1">
    <citation type="submission" date="2020-06" db="EMBL/GenBank/DDBJ databases">
        <title>Whole Genome Sequence of Bradyrhizobium sp. Strain 66S1MB.</title>
        <authorList>
            <person name="Bromfield E."/>
            <person name="Cloutier S."/>
        </authorList>
    </citation>
    <scope>NUCLEOTIDE SEQUENCE</scope>
    <source>
        <strain evidence="1">66S1MB</strain>
    </source>
</reference>
<dbReference type="AlphaFoldDB" id="A0A974AGJ4"/>
<sequence>MQKIAAAFERRGALSLALCCNISAFGEKFCGSSNRHDSAGKLPLLAAVRTAKDARLTTRQFLPGRILINRMEILGGVSRIGAPTGMKGNRHAL</sequence>
<comment type="caution">
    <text evidence="1">The sequence shown here is derived from an EMBL/GenBank/DDBJ whole genome shotgun (WGS) entry which is preliminary data.</text>
</comment>
<protein>
    <submittedName>
        <fullName evidence="1">Uncharacterized protein</fullName>
    </submittedName>
</protein>
<proteinExistence type="predicted"/>
<dbReference type="EMBL" id="JABWSX010000001">
    <property type="protein sequence ID" value="NVL09765.1"/>
    <property type="molecule type" value="Genomic_DNA"/>
</dbReference>